<keyword evidence="1 2" id="KW-0597">Phosphoprotein</keyword>
<keyword evidence="5" id="KW-1185">Reference proteome</keyword>
<dbReference type="GeneID" id="89227587"/>
<dbReference type="InterPro" id="IPR001789">
    <property type="entry name" value="Sig_transdc_resp-reg_receiver"/>
</dbReference>
<reference evidence="4 5" key="1">
    <citation type="submission" date="2023-07" db="EMBL/GenBank/DDBJ databases">
        <title>Closed genome sequence of Methanosarcinaceae archaeon Am2.</title>
        <authorList>
            <person name="Poehlein A."/>
            <person name="Protasov E."/>
            <person name="Platt K."/>
            <person name="Reeh H."/>
            <person name="Daniel R."/>
            <person name="Brune A."/>
        </authorList>
    </citation>
    <scope>NUCLEOTIDE SEQUENCE [LARGE SCALE GENOMIC DNA]</scope>
    <source>
        <strain evidence="4 5">Am2</strain>
    </source>
</reference>
<sequence length="118" mass="13503">MKKILLVEDNSMNRELIKDVLETFQFKVVCAEDGFEALLFVEKSEFDLVLVDLNLPKMSGVEFALKIKAGSYKCGKLIALTANEYSEVSDKIQGAFDGYIHKPFQINDFRNKIYELIQ</sequence>
<evidence type="ECO:0000313" key="5">
    <source>
        <dbReference type="Proteomes" id="UP001304970"/>
    </source>
</evidence>
<dbReference type="PANTHER" id="PTHR44591:SF3">
    <property type="entry name" value="RESPONSE REGULATORY DOMAIN-CONTAINING PROTEIN"/>
    <property type="match status" value="1"/>
</dbReference>
<evidence type="ECO:0000259" key="3">
    <source>
        <dbReference type="PROSITE" id="PS50110"/>
    </source>
</evidence>
<dbReference type="RefSeq" id="WP_338097956.1">
    <property type="nucleotide sequence ID" value="NZ_CP131061.1"/>
</dbReference>
<dbReference type="PROSITE" id="PS50110">
    <property type="entry name" value="RESPONSE_REGULATORY"/>
    <property type="match status" value="1"/>
</dbReference>
<feature type="domain" description="Response regulatory" evidence="3">
    <location>
        <begin position="3"/>
        <end position="117"/>
    </location>
</feature>
<dbReference type="SMART" id="SM00448">
    <property type="entry name" value="REC"/>
    <property type="match status" value="1"/>
</dbReference>
<dbReference type="InterPro" id="IPR011006">
    <property type="entry name" value="CheY-like_superfamily"/>
</dbReference>
<name>A0AA96V5T1_9EURY</name>
<evidence type="ECO:0000256" key="2">
    <source>
        <dbReference type="PROSITE-ProRule" id="PRU00169"/>
    </source>
</evidence>
<dbReference type="EMBL" id="CP131061">
    <property type="protein sequence ID" value="WNY26426.1"/>
    <property type="molecule type" value="Genomic_DNA"/>
</dbReference>
<evidence type="ECO:0000313" key="4">
    <source>
        <dbReference type="EMBL" id="WNY26426.1"/>
    </source>
</evidence>
<dbReference type="InterPro" id="IPR050595">
    <property type="entry name" value="Bact_response_regulator"/>
</dbReference>
<dbReference type="GO" id="GO:0000160">
    <property type="term" value="P:phosphorelay signal transduction system"/>
    <property type="evidence" value="ECO:0007669"/>
    <property type="project" value="InterPro"/>
</dbReference>
<dbReference type="CDD" id="cd17546">
    <property type="entry name" value="REC_hyHK_CKI1_RcsC-like"/>
    <property type="match status" value="1"/>
</dbReference>
<dbReference type="Proteomes" id="UP001304970">
    <property type="component" value="Chromosome"/>
</dbReference>
<dbReference type="Pfam" id="PF00072">
    <property type="entry name" value="Response_reg"/>
    <property type="match status" value="1"/>
</dbReference>
<feature type="modified residue" description="4-aspartylphosphate" evidence="2">
    <location>
        <position position="52"/>
    </location>
</feature>
<gene>
    <name evidence="4" type="primary">divK</name>
    <name evidence="4" type="ORF">MsAm2_01870</name>
</gene>
<dbReference type="PANTHER" id="PTHR44591">
    <property type="entry name" value="STRESS RESPONSE REGULATOR PROTEIN 1"/>
    <property type="match status" value="1"/>
</dbReference>
<organism evidence="4 5">
    <name type="scientific">Methanolapillus ohkumae</name>
    <dbReference type="NCBI Taxonomy" id="3028298"/>
    <lineage>
        <taxon>Archaea</taxon>
        <taxon>Methanobacteriati</taxon>
        <taxon>Methanobacteriota</taxon>
        <taxon>Stenosarchaea group</taxon>
        <taxon>Methanomicrobia</taxon>
        <taxon>Methanosarcinales</taxon>
        <taxon>Methanosarcinaceae</taxon>
        <taxon>Methanolapillus</taxon>
    </lineage>
</organism>
<accession>A0AA96V5T1</accession>
<evidence type="ECO:0000256" key="1">
    <source>
        <dbReference type="ARBA" id="ARBA00022553"/>
    </source>
</evidence>
<dbReference type="Gene3D" id="3.40.50.2300">
    <property type="match status" value="1"/>
</dbReference>
<dbReference type="AlphaFoldDB" id="A0AA96V5T1"/>
<dbReference type="SUPFAM" id="SSF52172">
    <property type="entry name" value="CheY-like"/>
    <property type="match status" value="1"/>
</dbReference>
<proteinExistence type="predicted"/>
<protein>
    <submittedName>
        <fullName evidence="4">Polar-differentiation response regulator DivK</fullName>
    </submittedName>
</protein>